<organism evidence="4 5">
    <name type="scientific">Citrus x changshan-huyou</name>
    <dbReference type="NCBI Taxonomy" id="2935761"/>
    <lineage>
        <taxon>Eukaryota</taxon>
        <taxon>Viridiplantae</taxon>
        <taxon>Streptophyta</taxon>
        <taxon>Embryophyta</taxon>
        <taxon>Tracheophyta</taxon>
        <taxon>Spermatophyta</taxon>
        <taxon>Magnoliopsida</taxon>
        <taxon>eudicotyledons</taxon>
        <taxon>Gunneridae</taxon>
        <taxon>Pentapetalae</taxon>
        <taxon>rosids</taxon>
        <taxon>malvids</taxon>
        <taxon>Sapindales</taxon>
        <taxon>Rutaceae</taxon>
        <taxon>Aurantioideae</taxon>
        <taxon>Citrus</taxon>
    </lineage>
</organism>
<dbReference type="Gene3D" id="1.25.10.10">
    <property type="entry name" value="Leucine-rich Repeat Variant"/>
    <property type="match status" value="2"/>
</dbReference>
<feature type="domain" description="Wings apart-like protein C-terminal" evidence="3">
    <location>
        <begin position="785"/>
        <end position="869"/>
    </location>
</feature>
<feature type="compositionally biased region" description="Low complexity" evidence="2">
    <location>
        <begin position="507"/>
        <end position="517"/>
    </location>
</feature>
<name>A0AAP0R216_9ROSI</name>
<dbReference type="PANTHER" id="PTHR22100">
    <property type="entry name" value="WINGS APART-LIKE PROTEIN HOMOLOG"/>
    <property type="match status" value="1"/>
</dbReference>
<dbReference type="Proteomes" id="UP001428341">
    <property type="component" value="Unassembled WGS sequence"/>
</dbReference>
<feature type="region of interest" description="Disordered" evidence="2">
    <location>
        <begin position="488"/>
        <end position="517"/>
    </location>
</feature>
<proteinExistence type="inferred from homology"/>
<feature type="compositionally biased region" description="Low complexity" evidence="2">
    <location>
        <begin position="48"/>
        <end position="70"/>
    </location>
</feature>
<protein>
    <recommendedName>
        <fullName evidence="3">Wings apart-like protein C-terminal domain-containing protein</fullName>
    </recommendedName>
</protein>
<dbReference type="InterPro" id="IPR039874">
    <property type="entry name" value="WAPL"/>
</dbReference>
<evidence type="ECO:0000256" key="2">
    <source>
        <dbReference type="SAM" id="MobiDB-lite"/>
    </source>
</evidence>
<feature type="domain" description="Wings apart-like protein C-terminal" evidence="3">
    <location>
        <begin position="110"/>
        <end position="420"/>
    </location>
</feature>
<reference evidence="4 5" key="1">
    <citation type="submission" date="2024-05" db="EMBL/GenBank/DDBJ databases">
        <title>Haplotype-resolved chromosome-level genome assembly of Huyou (Citrus changshanensis).</title>
        <authorList>
            <person name="Miao C."/>
            <person name="Chen W."/>
            <person name="Wu Y."/>
            <person name="Wang L."/>
            <person name="Zhao S."/>
            <person name="Grierson D."/>
            <person name="Xu C."/>
            <person name="Chen K."/>
        </authorList>
    </citation>
    <scope>NUCLEOTIDE SEQUENCE [LARGE SCALE GENOMIC DNA]</scope>
    <source>
        <strain evidence="4">01-14</strain>
        <tissue evidence="4">Leaf</tissue>
    </source>
</reference>
<evidence type="ECO:0000313" key="4">
    <source>
        <dbReference type="EMBL" id="KAK9223784.1"/>
    </source>
</evidence>
<dbReference type="EMBL" id="JBCGBO010000002">
    <property type="protein sequence ID" value="KAK9223784.1"/>
    <property type="molecule type" value="Genomic_DNA"/>
</dbReference>
<sequence length="1008" mass="111208">MIVRTYGRRNRGLTRTYSDSFNTDDDVSDDPFGDSFSLSQDTPQDLYSFPFPSSQDQESSSFWSSQENNSVPTLAPPPRPNFSNSESGVVCKSKKQKKEGYFGQLIPPTSTLMEAQEFGEMMEHVDEVNFAIDGLKKGSQVRIRRASLLSLLSICGTAQQRRLLRTEGLAKTIVDAVLGLSFDDSPSNLAAAALFYVLTSDGQDDHLLESQNCICFLIKLLKPVISTASKDKSQRIGSKLLALRKDADIIRDATKISDSSTSAIFSKVQEILVSCKEMKSSCGGDDGITRPELSPKWIALLTMEKACLSKISLEDTTGTMRKTGGNFKEKLRELGGLDAVFEVIMNCYSVMEVNGSIVLQGWLHLNTPIQDSKHDSNRHSLVLLLKCLKIMENSTFLSKDNQSHLLGMRGPLDSHKSQLSFVSIVIGAIKILSDLHLRRSSSSSADEKSHNIFEGNGTSNASELALDAECKADKHDVIFISSESNSEKSLDMSENNPWSFTDRLGHSESNSETTTTSVNDNCCLNLRSRSSFSSSCSQTLRSSKGGALLSTNGLRSNFCLLERTNSRKDEKYASSFSSSYSESLRSSMSGTPLTANGSRSNFCHLERSNSRKDEKCGLLEDSEDPYAFDEDAFEPSKWDLLSGKQKKSRTKRSGVKYRDVEDGCQYEMIMSQQESNNGENCQRQLNNRENHQVSSSGEYHFSHESSCAHADDSENSTLFADCLLTAVKVFSRYKIFTSCELVWLLVCLYNSAENVLALPLLDCCMPNVLSLLCRFVSLINMWVLTCGQVLMNLTNDNPIGCQQIAAYGGLETMSLLIASHFRSFSSSVSPSRDGFESDHKDDRPLTDQELDFLVAILGLLVNLVEKDEDNRSRLAAARISLPNSEGFEEESHRDVIQLLCSIFLANQGAGDPAGEGTAEPLNDEAALLEGEKEAEMMIVEAYAALLLAFLSTESMSTRAVIAECLPNHNLGILVPVLERFVAFHLTLNMISPETHKAVSEVIESCRVP</sequence>
<gene>
    <name evidence="4" type="ORF">WN944_012231</name>
</gene>
<accession>A0AAP0R216</accession>
<dbReference type="PANTHER" id="PTHR22100:SF13">
    <property type="entry name" value="WINGS APART-LIKE PROTEIN HOMOLOG"/>
    <property type="match status" value="1"/>
</dbReference>
<dbReference type="Pfam" id="PF07814">
    <property type="entry name" value="WAPL"/>
    <property type="match status" value="2"/>
</dbReference>
<feature type="region of interest" description="Disordered" evidence="2">
    <location>
        <begin position="14"/>
        <end position="88"/>
    </location>
</feature>
<dbReference type="InterPro" id="IPR022771">
    <property type="entry name" value="WAPL_C"/>
</dbReference>
<dbReference type="InterPro" id="IPR011989">
    <property type="entry name" value="ARM-like"/>
</dbReference>
<evidence type="ECO:0000313" key="5">
    <source>
        <dbReference type="Proteomes" id="UP001428341"/>
    </source>
</evidence>
<dbReference type="AlphaFoldDB" id="A0AAP0R216"/>
<evidence type="ECO:0000256" key="1">
    <source>
        <dbReference type="ARBA" id="ARBA00006854"/>
    </source>
</evidence>
<evidence type="ECO:0000259" key="3">
    <source>
        <dbReference type="Pfam" id="PF07814"/>
    </source>
</evidence>
<keyword evidence="5" id="KW-1185">Reference proteome</keyword>
<dbReference type="FunFam" id="1.25.10.10:FF:000519">
    <property type="entry name" value="WAPL (Wings apart-like protein regulation of heterochromatin) protein"/>
    <property type="match status" value="1"/>
</dbReference>
<comment type="similarity">
    <text evidence="1">Belongs to the WAPL family.</text>
</comment>
<feature type="compositionally biased region" description="Acidic residues" evidence="2">
    <location>
        <begin position="22"/>
        <end position="32"/>
    </location>
</feature>
<comment type="caution">
    <text evidence="4">The sequence shown here is derived from an EMBL/GenBank/DDBJ whole genome shotgun (WGS) entry which is preliminary data.</text>
</comment>